<gene>
    <name evidence="8" type="ORF">GCM10022226_17730</name>
</gene>
<reference evidence="9" key="1">
    <citation type="journal article" date="2019" name="Int. J. Syst. Evol. Microbiol.">
        <title>The Global Catalogue of Microorganisms (GCM) 10K type strain sequencing project: providing services to taxonomists for standard genome sequencing and annotation.</title>
        <authorList>
            <consortium name="The Broad Institute Genomics Platform"/>
            <consortium name="The Broad Institute Genome Sequencing Center for Infectious Disease"/>
            <person name="Wu L."/>
            <person name="Ma J."/>
        </authorList>
    </citation>
    <scope>NUCLEOTIDE SEQUENCE [LARGE SCALE GENOMIC DNA]</scope>
    <source>
        <strain evidence="9">JCM 16908</strain>
    </source>
</reference>
<dbReference type="Proteomes" id="UP001500888">
    <property type="component" value="Unassembled WGS sequence"/>
</dbReference>
<dbReference type="CDD" id="cd06853">
    <property type="entry name" value="GT_WecA_like"/>
    <property type="match status" value="1"/>
</dbReference>
<evidence type="ECO:0000256" key="1">
    <source>
        <dbReference type="ARBA" id="ARBA00004651"/>
    </source>
</evidence>
<feature type="transmembrane region" description="Helical" evidence="7">
    <location>
        <begin position="47"/>
        <end position="69"/>
    </location>
</feature>
<feature type="transmembrane region" description="Helical" evidence="7">
    <location>
        <begin position="175"/>
        <end position="192"/>
    </location>
</feature>
<evidence type="ECO:0000256" key="2">
    <source>
        <dbReference type="ARBA" id="ARBA00022475"/>
    </source>
</evidence>
<proteinExistence type="predicted"/>
<dbReference type="EMBL" id="BAAAZR010000002">
    <property type="protein sequence ID" value="GAA3798792.1"/>
    <property type="molecule type" value="Genomic_DNA"/>
</dbReference>
<feature type="transmembrane region" description="Helical" evidence="7">
    <location>
        <begin position="117"/>
        <end position="138"/>
    </location>
</feature>
<evidence type="ECO:0000313" key="8">
    <source>
        <dbReference type="EMBL" id="GAA3798792.1"/>
    </source>
</evidence>
<evidence type="ECO:0000256" key="5">
    <source>
        <dbReference type="ARBA" id="ARBA00022989"/>
    </source>
</evidence>
<feature type="transmembrane region" description="Helical" evidence="7">
    <location>
        <begin position="150"/>
        <end position="169"/>
    </location>
</feature>
<keyword evidence="2" id="KW-1003">Cell membrane</keyword>
<accession>A0ABP7HNY1</accession>
<evidence type="ECO:0000256" key="4">
    <source>
        <dbReference type="ARBA" id="ARBA00022692"/>
    </source>
</evidence>
<evidence type="ECO:0000256" key="6">
    <source>
        <dbReference type="ARBA" id="ARBA00023136"/>
    </source>
</evidence>
<feature type="transmembrane region" description="Helical" evidence="7">
    <location>
        <begin position="279"/>
        <end position="300"/>
    </location>
</feature>
<evidence type="ECO:0000313" key="9">
    <source>
        <dbReference type="Proteomes" id="UP001500888"/>
    </source>
</evidence>
<dbReference type="PANTHER" id="PTHR22926">
    <property type="entry name" value="PHOSPHO-N-ACETYLMURAMOYL-PENTAPEPTIDE-TRANSFERASE"/>
    <property type="match status" value="1"/>
</dbReference>
<keyword evidence="6 7" id="KW-0472">Membrane</keyword>
<comment type="caution">
    <text evidence="8">The sequence shown here is derived from an EMBL/GenBank/DDBJ whole genome shotgun (WGS) entry which is preliminary data.</text>
</comment>
<sequence length="345" mass="35328">MNASTIAMAGAAGFLLTVGTTRALGRLALHWDFTDRPVGYKTHARPVPYLGGVAIMLGTIAPALTLLGVADIRTTAIILAAVAVGLLGLIDDIVPLSPSKRLGVESLAASGVVMSGIQAPVTGGWLDGPLTVMWVVVMTNSVNLLDNMDGALGAVAAVSAATLAATAFMSAEPGVGLLLVALAHACLGFLPHNWAPAKVFMGDAGSLFIGFVLACSAVLLVTGQGMGTMVAGLLLPMFVATVDTGVVLLSRRREGRPLMQGGNDHLSHRLRLLGAGTRLTAVALATLAALAGGLCLAMTLNWVTPLFAAITATGTTLLLIALPQKIRVTTSAVPQNHPTNIIERR</sequence>
<organism evidence="8 9">
    <name type="scientific">Sphaerisporangium flaviroseum</name>
    <dbReference type="NCBI Taxonomy" id="509199"/>
    <lineage>
        <taxon>Bacteria</taxon>
        <taxon>Bacillati</taxon>
        <taxon>Actinomycetota</taxon>
        <taxon>Actinomycetes</taxon>
        <taxon>Streptosporangiales</taxon>
        <taxon>Streptosporangiaceae</taxon>
        <taxon>Sphaerisporangium</taxon>
    </lineage>
</organism>
<keyword evidence="9" id="KW-1185">Reference proteome</keyword>
<dbReference type="Pfam" id="PF00953">
    <property type="entry name" value="Glycos_transf_4"/>
    <property type="match status" value="1"/>
</dbReference>
<evidence type="ECO:0000256" key="7">
    <source>
        <dbReference type="SAM" id="Phobius"/>
    </source>
</evidence>
<dbReference type="InterPro" id="IPR000715">
    <property type="entry name" value="Glycosyl_transferase_4"/>
</dbReference>
<evidence type="ECO:0000256" key="3">
    <source>
        <dbReference type="ARBA" id="ARBA00022679"/>
    </source>
</evidence>
<keyword evidence="5 7" id="KW-1133">Transmembrane helix</keyword>
<dbReference type="RefSeq" id="WP_344936555.1">
    <property type="nucleotide sequence ID" value="NZ_BAAAZR010000002.1"/>
</dbReference>
<feature type="transmembrane region" description="Helical" evidence="7">
    <location>
        <begin position="204"/>
        <end position="223"/>
    </location>
</feature>
<comment type="subcellular location">
    <subcellularLocation>
        <location evidence="1">Cell membrane</location>
        <topology evidence="1">Multi-pass membrane protein</topology>
    </subcellularLocation>
</comment>
<protein>
    <submittedName>
        <fullName evidence="8">MraY family glycosyltransferase</fullName>
    </submittedName>
</protein>
<feature type="transmembrane region" description="Helical" evidence="7">
    <location>
        <begin position="306"/>
        <end position="322"/>
    </location>
</feature>
<keyword evidence="4 7" id="KW-0812">Transmembrane</keyword>
<name>A0ABP7HNY1_9ACTN</name>
<dbReference type="PANTHER" id="PTHR22926:SF3">
    <property type="entry name" value="UNDECAPRENYL-PHOSPHATE ALPHA-N-ACETYLGLUCOSAMINYL 1-PHOSPHATE TRANSFERASE"/>
    <property type="match status" value="1"/>
</dbReference>
<feature type="transmembrane region" description="Helical" evidence="7">
    <location>
        <begin position="76"/>
        <end position="97"/>
    </location>
</feature>
<feature type="transmembrane region" description="Helical" evidence="7">
    <location>
        <begin position="229"/>
        <end position="249"/>
    </location>
</feature>
<keyword evidence="3" id="KW-0808">Transferase</keyword>